<proteinExistence type="inferred from homology"/>
<evidence type="ECO:0000313" key="20">
    <source>
        <dbReference type="RefSeq" id="XP_018828384.1"/>
    </source>
</evidence>
<comment type="catalytic activity">
    <reaction evidence="17 18">
        <text>L-seryl-[protein] + ATP = O-phospho-L-seryl-[protein] + ADP + H(+)</text>
        <dbReference type="Rhea" id="RHEA:17989"/>
        <dbReference type="Rhea" id="RHEA-COMP:9863"/>
        <dbReference type="Rhea" id="RHEA-COMP:11604"/>
        <dbReference type="ChEBI" id="CHEBI:15378"/>
        <dbReference type="ChEBI" id="CHEBI:29999"/>
        <dbReference type="ChEBI" id="CHEBI:30616"/>
        <dbReference type="ChEBI" id="CHEBI:83421"/>
        <dbReference type="ChEBI" id="CHEBI:456216"/>
        <dbReference type="EC" id="2.7.11.1"/>
    </reaction>
</comment>
<dbReference type="EC" id="2.7.11.1" evidence="18"/>
<dbReference type="RefSeq" id="XP_018828384.1">
    <property type="nucleotide sequence ID" value="XM_018972839.2"/>
</dbReference>
<dbReference type="Gene3D" id="1.10.510.10">
    <property type="entry name" value="Transferase(Phosphotransferase) domain 1"/>
    <property type="match status" value="1"/>
</dbReference>
<dbReference type="Pfam" id="PF07714">
    <property type="entry name" value="PK_Tyr_Ser-Thr"/>
    <property type="match status" value="1"/>
</dbReference>
<evidence type="ECO:0000256" key="5">
    <source>
        <dbReference type="ARBA" id="ARBA00022692"/>
    </source>
</evidence>
<dbReference type="CDD" id="cd00028">
    <property type="entry name" value="B_lectin"/>
    <property type="match status" value="1"/>
</dbReference>
<keyword evidence="15" id="KW-0325">Glycoprotein</keyword>
<dbReference type="Gene3D" id="2.90.10.30">
    <property type="match status" value="1"/>
</dbReference>
<keyword evidence="6" id="KW-0732">Signal</keyword>
<comment type="subcellular location">
    <subcellularLocation>
        <location evidence="1">Membrane</location>
        <topology evidence="1">Single-pass type I membrane protein</topology>
    </subcellularLocation>
</comment>
<evidence type="ECO:0000256" key="9">
    <source>
        <dbReference type="ARBA" id="ARBA00022777"/>
    </source>
</evidence>
<keyword evidence="13" id="KW-1015">Disulfide bond</keyword>
<dbReference type="Proteomes" id="UP000235220">
    <property type="component" value="Chromosome 1"/>
</dbReference>
<dbReference type="InterPro" id="IPR051343">
    <property type="entry name" value="G-type_lectin_kinases/EP1-like"/>
</dbReference>
<dbReference type="PIRSF" id="PIRSF000641">
    <property type="entry name" value="SRK"/>
    <property type="match status" value="1"/>
</dbReference>
<keyword evidence="12" id="KW-0472">Membrane</keyword>
<keyword evidence="19" id="KW-1185">Reference proteome</keyword>
<dbReference type="STRING" id="51240.A0A2I4F9Q8"/>
<keyword evidence="2 18" id="KW-0723">Serine/threonine-protein kinase</keyword>
<evidence type="ECO:0000313" key="19">
    <source>
        <dbReference type="Proteomes" id="UP000235220"/>
    </source>
</evidence>
<keyword evidence="10 18" id="KW-0067">ATP-binding</keyword>
<evidence type="ECO:0000256" key="18">
    <source>
        <dbReference type="PIRNR" id="PIRNR000641"/>
    </source>
</evidence>
<evidence type="ECO:0000256" key="14">
    <source>
        <dbReference type="ARBA" id="ARBA00023170"/>
    </source>
</evidence>
<dbReference type="PANTHER" id="PTHR47976">
    <property type="entry name" value="G-TYPE LECTIN S-RECEPTOR-LIKE SERINE/THREONINE-PROTEIN KINASE SD2-5"/>
    <property type="match status" value="1"/>
</dbReference>
<dbReference type="GO" id="GO:0106310">
    <property type="term" value="F:protein serine kinase activity"/>
    <property type="evidence" value="ECO:0007669"/>
    <property type="project" value="RHEA"/>
</dbReference>
<dbReference type="GO" id="GO:0004672">
    <property type="term" value="F:protein kinase activity"/>
    <property type="evidence" value="ECO:0000318"/>
    <property type="project" value="GO_Central"/>
</dbReference>
<evidence type="ECO:0000256" key="3">
    <source>
        <dbReference type="ARBA" id="ARBA00022536"/>
    </source>
</evidence>
<dbReference type="FunFam" id="1.10.510.10:FF:000237">
    <property type="entry name" value="G-type lectin S-receptor-like serine/threonine-protein kinase"/>
    <property type="match status" value="1"/>
</dbReference>
<evidence type="ECO:0000256" key="15">
    <source>
        <dbReference type="ARBA" id="ARBA00023180"/>
    </source>
</evidence>
<gene>
    <name evidence="20" type="primary">LOC108996819</name>
</gene>
<dbReference type="FunFam" id="2.90.10.30:FF:000001">
    <property type="entry name" value="Serine/threonine-protein kinase"/>
    <property type="match status" value="1"/>
</dbReference>
<evidence type="ECO:0000256" key="7">
    <source>
        <dbReference type="ARBA" id="ARBA00022734"/>
    </source>
</evidence>
<dbReference type="InterPro" id="IPR024171">
    <property type="entry name" value="SRK-like_kinase"/>
</dbReference>
<dbReference type="GO" id="GO:0004674">
    <property type="term" value="F:protein serine/threonine kinase activity"/>
    <property type="evidence" value="ECO:0007669"/>
    <property type="project" value="UniProtKB-KW"/>
</dbReference>
<evidence type="ECO:0000256" key="16">
    <source>
        <dbReference type="ARBA" id="ARBA00047899"/>
    </source>
</evidence>
<dbReference type="InterPro" id="IPR036426">
    <property type="entry name" value="Bulb-type_lectin_dom_sf"/>
</dbReference>
<dbReference type="FunFam" id="2.90.10.10:FF:000026">
    <property type="entry name" value="Serine/threonine-protein kinase"/>
    <property type="match status" value="1"/>
</dbReference>
<dbReference type="SMART" id="SM00108">
    <property type="entry name" value="B_lectin"/>
    <property type="match status" value="1"/>
</dbReference>
<dbReference type="Gene3D" id="3.30.200.20">
    <property type="entry name" value="Phosphorylase Kinase, domain 1"/>
    <property type="match status" value="1"/>
</dbReference>
<keyword evidence="4 18" id="KW-0808">Transferase</keyword>
<dbReference type="InterPro" id="IPR001245">
    <property type="entry name" value="Ser-Thr/Tyr_kinase_cat_dom"/>
</dbReference>
<keyword evidence="11" id="KW-1133">Transmembrane helix</keyword>
<evidence type="ECO:0000256" key="6">
    <source>
        <dbReference type="ARBA" id="ARBA00022729"/>
    </source>
</evidence>
<evidence type="ECO:0000256" key="17">
    <source>
        <dbReference type="ARBA" id="ARBA00048679"/>
    </source>
</evidence>
<dbReference type="Gene3D" id="2.90.10.10">
    <property type="entry name" value="Bulb-type lectin domain"/>
    <property type="match status" value="1"/>
</dbReference>
<accession>A0A2I4F9Q8</accession>
<evidence type="ECO:0000256" key="12">
    <source>
        <dbReference type="ARBA" id="ARBA00023136"/>
    </source>
</evidence>
<dbReference type="PANTHER" id="PTHR47976:SF49">
    <property type="entry name" value="RECEPTOR-LIKE SERINE_THREONINE-PROTEIN KINASE"/>
    <property type="match status" value="1"/>
</dbReference>
<comment type="similarity">
    <text evidence="18">Belongs to the protein kinase superfamily. Ser/Thr protein kinase family.</text>
</comment>
<keyword evidence="7" id="KW-0430">Lectin</keyword>
<evidence type="ECO:0000256" key="10">
    <source>
        <dbReference type="ARBA" id="ARBA00022840"/>
    </source>
</evidence>
<dbReference type="OrthoDB" id="1668230at2759"/>
<dbReference type="GO" id="GO:0005524">
    <property type="term" value="F:ATP binding"/>
    <property type="evidence" value="ECO:0007669"/>
    <property type="project" value="UniProtKB-KW"/>
</dbReference>
<dbReference type="AlphaFoldDB" id="A0A2I4F9Q8"/>
<sequence>MASKANLRLLLVLVLSLDANAQRNLSNVIPLNSSLSPSGNRTSWLSPSGLFAFGFYSQGDGFAIGIWLINQTEKIIIWTANRDDPPTSSNSTLEFTTDGKLVLRTGHGFKKSISDVPEPAASAAMLDSGNFVLYKNDSYIIWESFLFPTDTILGCQNLSIGQELVSSVSKSDQSSGPFSLIMQSDGNLVAYPVINSSYEQDDSYWSSGTYSTCTTKISLSRQGVLAMLTSTDFAQRVLADNSAYPDKNNGAVIYRATLDADGIFRLYSHHFERSDNSSSKSIEWSALPNQCYVKGFCGLNSYCSFMGEKADCMCFPGFRFFNDSNKFLGCYRNFNNNDCRRGTEDPVMLYSIFPVHHVLLMDHPYFVVISVKEGNCRDSCLIDCNCGAVLYRNNSCSKYKLPLGYGLLESDQSQPTTALFKVTRENIRFESKRGLVLILATSLGFFSCLCFLFAVCCFCRYRHQVRTYRLLSENVNLGLNEEFTLRSFSYKELEKATNGFKEELRRGTFGALYKGTMHGGNKTIAVRRLEKVVEEGQREFRAEMNAIGQTHHRNLVQLLGFCIEGSRKLLVYEYMRNGSLADLLFKAEIRPIWKERVKIAFDVARGILYLHEGCEVHIIHCNIKPQNILMDDTWTSKISDFGLAKLYLLSNQSRKTMGGKQTTGYSYFAPEWQKNAMISAKADTYSFGILLLEIVCCRRSIEVNVPTADEISLSSWVYNCFVAGELDKLVEADENVDFKTLERIVKVGLWCIQEDPALRPSMKSVILMLEGTMDIPVPPSLFASLDASRTALRV</sequence>
<keyword evidence="14" id="KW-0675">Receptor</keyword>
<dbReference type="InterPro" id="IPR011009">
    <property type="entry name" value="Kinase-like_dom_sf"/>
</dbReference>
<dbReference type="GeneID" id="108996819"/>
<evidence type="ECO:0000256" key="8">
    <source>
        <dbReference type="ARBA" id="ARBA00022741"/>
    </source>
</evidence>
<keyword evidence="8 18" id="KW-0547">Nucleotide-binding</keyword>
<dbReference type="InterPro" id="IPR000719">
    <property type="entry name" value="Prot_kinase_dom"/>
</dbReference>
<dbReference type="Pfam" id="PF01453">
    <property type="entry name" value="B_lectin"/>
    <property type="match status" value="1"/>
</dbReference>
<evidence type="ECO:0000256" key="4">
    <source>
        <dbReference type="ARBA" id="ARBA00022679"/>
    </source>
</evidence>
<organism evidence="19 20">
    <name type="scientific">Juglans regia</name>
    <name type="common">English walnut</name>
    <dbReference type="NCBI Taxonomy" id="51240"/>
    <lineage>
        <taxon>Eukaryota</taxon>
        <taxon>Viridiplantae</taxon>
        <taxon>Streptophyta</taxon>
        <taxon>Embryophyta</taxon>
        <taxon>Tracheophyta</taxon>
        <taxon>Spermatophyta</taxon>
        <taxon>Magnoliopsida</taxon>
        <taxon>eudicotyledons</taxon>
        <taxon>Gunneridae</taxon>
        <taxon>Pentapetalae</taxon>
        <taxon>rosids</taxon>
        <taxon>fabids</taxon>
        <taxon>Fagales</taxon>
        <taxon>Juglandaceae</taxon>
        <taxon>Juglans</taxon>
    </lineage>
</organism>
<dbReference type="GO" id="GO:0030246">
    <property type="term" value="F:carbohydrate binding"/>
    <property type="evidence" value="ECO:0007669"/>
    <property type="project" value="UniProtKB-KW"/>
</dbReference>
<keyword evidence="3" id="KW-0245">EGF-like domain</keyword>
<dbReference type="InterPro" id="IPR001480">
    <property type="entry name" value="Bulb-type_lectin_dom"/>
</dbReference>
<evidence type="ECO:0000256" key="2">
    <source>
        <dbReference type="ARBA" id="ARBA00022527"/>
    </source>
</evidence>
<comment type="catalytic activity">
    <reaction evidence="16 18">
        <text>L-threonyl-[protein] + ATP = O-phospho-L-threonyl-[protein] + ADP + H(+)</text>
        <dbReference type="Rhea" id="RHEA:46608"/>
        <dbReference type="Rhea" id="RHEA-COMP:11060"/>
        <dbReference type="Rhea" id="RHEA-COMP:11605"/>
        <dbReference type="ChEBI" id="CHEBI:15378"/>
        <dbReference type="ChEBI" id="CHEBI:30013"/>
        <dbReference type="ChEBI" id="CHEBI:30616"/>
        <dbReference type="ChEBI" id="CHEBI:61977"/>
        <dbReference type="ChEBI" id="CHEBI:456216"/>
        <dbReference type="EC" id="2.7.11.1"/>
    </reaction>
</comment>
<dbReference type="PROSITE" id="PS50011">
    <property type="entry name" value="PROTEIN_KINASE_DOM"/>
    <property type="match status" value="1"/>
</dbReference>
<dbReference type="SUPFAM" id="SSF56112">
    <property type="entry name" value="Protein kinase-like (PK-like)"/>
    <property type="match status" value="1"/>
</dbReference>
<dbReference type="GO" id="GO:0016020">
    <property type="term" value="C:membrane"/>
    <property type="evidence" value="ECO:0007669"/>
    <property type="project" value="UniProtKB-SubCell"/>
</dbReference>
<evidence type="ECO:0000256" key="11">
    <source>
        <dbReference type="ARBA" id="ARBA00022989"/>
    </source>
</evidence>
<keyword evidence="5" id="KW-0812">Transmembrane</keyword>
<dbReference type="FunFam" id="3.30.200.20:FF:000059">
    <property type="entry name" value="S-receptor-like serine/threonine-protein kinase"/>
    <property type="match status" value="1"/>
</dbReference>
<dbReference type="SUPFAM" id="SSF51110">
    <property type="entry name" value="alpha-D-mannose-specific plant lectins"/>
    <property type="match status" value="1"/>
</dbReference>
<evidence type="ECO:0000256" key="13">
    <source>
        <dbReference type="ARBA" id="ARBA00023157"/>
    </source>
</evidence>
<protein>
    <recommendedName>
        <fullName evidence="18">Receptor-like serine/threonine-protein kinase</fullName>
        <ecNumber evidence="18">2.7.11.1</ecNumber>
    </recommendedName>
</protein>
<dbReference type="PROSITE" id="PS50927">
    <property type="entry name" value="BULB_LECTIN"/>
    <property type="match status" value="1"/>
</dbReference>
<keyword evidence="9 18" id="KW-0418">Kinase</keyword>
<dbReference type="KEGG" id="jre:108996819"/>
<dbReference type="Gramene" id="Jr01_20570_p1">
    <property type="protein sequence ID" value="cds.Jr01_20570_p1"/>
    <property type="gene ID" value="Jr01_20570"/>
</dbReference>
<name>A0A2I4F9Q8_JUGRE</name>
<reference evidence="20" key="1">
    <citation type="submission" date="2025-08" db="UniProtKB">
        <authorList>
            <consortium name="RefSeq"/>
        </authorList>
    </citation>
    <scope>IDENTIFICATION</scope>
    <source>
        <tissue evidence="20">Leaves</tissue>
    </source>
</reference>
<evidence type="ECO:0000256" key="1">
    <source>
        <dbReference type="ARBA" id="ARBA00004479"/>
    </source>
</evidence>